<dbReference type="RefSeq" id="YP_010746257.1">
    <property type="nucleotide sequence ID" value="NC_073177.1"/>
</dbReference>
<sequence length="93" mass="9952">MLASMFKTSHSAASEPGRACRNATIIVSIMFSTRSSNPQQCLITGRSNIRKFWPTSLRLLSGFCSFSIALRKSLGISLPSVASHTCTGPSSKA</sequence>
<accession>A0A5K7YDM6</accession>
<dbReference type="EMBL" id="LC507823">
    <property type="protein sequence ID" value="BBO66019.1"/>
    <property type="molecule type" value="Genomic_DNA"/>
</dbReference>
<protein>
    <submittedName>
        <fullName evidence="1">Uncharacterized protein</fullName>
    </submittedName>
</protein>
<evidence type="ECO:0000313" key="2">
    <source>
        <dbReference type="Proteomes" id="UP000332081"/>
    </source>
</evidence>
<dbReference type="Proteomes" id="UP000332081">
    <property type="component" value="Segment"/>
</dbReference>
<dbReference type="KEGG" id="vg:79712990"/>
<evidence type="ECO:0000313" key="1">
    <source>
        <dbReference type="EMBL" id="BBO66019.1"/>
    </source>
</evidence>
<reference evidence="1 2" key="1">
    <citation type="submission" date="2019-11" db="EMBL/GenBank/DDBJ databases">
        <title>Analysis of Salmonella phage vB_StyS-sam.</title>
        <authorList>
            <person name="Sabzali S."/>
            <person name="Bouzari M."/>
        </authorList>
    </citation>
    <scope>NUCLEOTIDE SEQUENCE [LARGE SCALE GENOMIC DNA]</scope>
</reference>
<keyword evidence="2" id="KW-1185">Reference proteome</keyword>
<proteinExistence type="predicted"/>
<organism evidence="1 2">
    <name type="scientific">Salmonella phage vB_StyS-sam</name>
    <dbReference type="NCBI Taxonomy" id="2664131"/>
    <lineage>
        <taxon>Viruses</taxon>
        <taxon>Duplodnaviria</taxon>
        <taxon>Heunggongvirae</taxon>
        <taxon>Uroviricota</taxon>
        <taxon>Caudoviricetes</taxon>
        <taxon>Sarkviridae</taxon>
        <taxon>Guernseyvirinae</taxon>
        <taxon>Jerseyvirus</taxon>
        <taxon>Jerseyvirus vsam</taxon>
    </lineage>
</organism>
<name>A0A5K7YDM6_9CAUD</name>
<dbReference type="GeneID" id="79712990"/>